<dbReference type="Pfam" id="PF02517">
    <property type="entry name" value="Rce1-like"/>
    <property type="match status" value="1"/>
</dbReference>
<organism evidence="3 4">
    <name type="scientific">Candidatus Wallbacteria bacterium HGW-Wallbacteria-1</name>
    <dbReference type="NCBI Taxonomy" id="2013854"/>
    <lineage>
        <taxon>Bacteria</taxon>
        <taxon>Candidatus Walliibacteriota</taxon>
    </lineage>
</organism>
<feature type="transmembrane region" description="Helical" evidence="1">
    <location>
        <begin position="128"/>
        <end position="150"/>
    </location>
</feature>
<feature type="transmembrane region" description="Helical" evidence="1">
    <location>
        <begin position="200"/>
        <end position="220"/>
    </location>
</feature>
<keyword evidence="1" id="KW-0472">Membrane</keyword>
<reference evidence="3 4" key="1">
    <citation type="journal article" date="2017" name="ISME J.">
        <title>Potential for microbial H2 and metal transformations associated with novel bacteria and archaea in deep terrestrial subsurface sediments.</title>
        <authorList>
            <person name="Hernsdorf A.W."/>
            <person name="Amano Y."/>
            <person name="Miyakawa K."/>
            <person name="Ise K."/>
            <person name="Suzuki Y."/>
            <person name="Anantharaman K."/>
            <person name="Probst A."/>
            <person name="Burstein D."/>
            <person name="Thomas B.C."/>
            <person name="Banfield J.F."/>
        </authorList>
    </citation>
    <scope>NUCLEOTIDE SEQUENCE [LARGE SCALE GENOMIC DNA]</scope>
    <source>
        <strain evidence="3">HGW-Wallbacteria-1</strain>
    </source>
</reference>
<dbReference type="Proteomes" id="UP000233256">
    <property type="component" value="Unassembled WGS sequence"/>
</dbReference>
<feature type="domain" description="CAAX prenyl protease 2/Lysostaphin resistance protein A-like" evidence="2">
    <location>
        <begin position="126"/>
        <end position="212"/>
    </location>
</feature>
<name>A0A2N1PJ67_9BACT</name>
<feature type="transmembrane region" description="Helical" evidence="1">
    <location>
        <begin position="20"/>
        <end position="39"/>
    </location>
</feature>
<comment type="caution">
    <text evidence="3">The sequence shown here is derived from an EMBL/GenBank/DDBJ whole genome shotgun (WGS) entry which is preliminary data.</text>
</comment>
<gene>
    <name evidence="3" type="ORF">CVV64_18935</name>
</gene>
<dbReference type="GO" id="GO:0004175">
    <property type="term" value="F:endopeptidase activity"/>
    <property type="evidence" value="ECO:0007669"/>
    <property type="project" value="UniProtKB-ARBA"/>
</dbReference>
<dbReference type="InterPro" id="IPR003675">
    <property type="entry name" value="Rce1/LyrA-like_dom"/>
</dbReference>
<evidence type="ECO:0000313" key="4">
    <source>
        <dbReference type="Proteomes" id="UP000233256"/>
    </source>
</evidence>
<protein>
    <recommendedName>
        <fullName evidence="2">CAAX prenyl protease 2/Lysostaphin resistance protein A-like domain-containing protein</fullName>
    </recommendedName>
</protein>
<evidence type="ECO:0000256" key="1">
    <source>
        <dbReference type="SAM" id="Phobius"/>
    </source>
</evidence>
<keyword evidence="1" id="KW-1133">Transmembrane helix</keyword>
<dbReference type="EMBL" id="PGXC01000048">
    <property type="protein sequence ID" value="PKK88395.1"/>
    <property type="molecule type" value="Genomic_DNA"/>
</dbReference>
<feature type="transmembrane region" description="Helical" evidence="1">
    <location>
        <begin position="227"/>
        <end position="247"/>
    </location>
</feature>
<keyword evidence="1" id="KW-0812">Transmembrane</keyword>
<dbReference type="AlphaFoldDB" id="A0A2N1PJ67"/>
<feature type="transmembrane region" description="Helical" evidence="1">
    <location>
        <begin position="45"/>
        <end position="62"/>
    </location>
</feature>
<proteinExistence type="predicted"/>
<dbReference type="GO" id="GO:0080120">
    <property type="term" value="P:CAAX-box protein maturation"/>
    <property type="evidence" value="ECO:0007669"/>
    <property type="project" value="UniProtKB-ARBA"/>
</dbReference>
<feature type="transmembrane region" description="Helical" evidence="1">
    <location>
        <begin position="162"/>
        <end position="194"/>
    </location>
</feature>
<evidence type="ECO:0000313" key="3">
    <source>
        <dbReference type="EMBL" id="PKK88395.1"/>
    </source>
</evidence>
<evidence type="ECO:0000259" key="2">
    <source>
        <dbReference type="Pfam" id="PF02517"/>
    </source>
</evidence>
<sequence>MTQSDKNGNIQHKTHDNILAGLFIVLLLHFGIDRVLIGFIQNKSFFIVISNAVFLALTIIVGHKLFQAGLFKNHPKITDKKFLFHFSGIVGIFTLILLFGVEFDLQIDFSVLKTIGFADMSKLPDLPAFIMLVFFVPMVEELFFRGFLFASSEHHGSRIQRVFCISLIFGLAHLPFVKVALATTILSLIAFYEIVKNKTFYISILIHSLWNGLSEVSLIYQQPERTICIVLLLLIPVFYLITVAILLRLKILKPAEE</sequence>
<accession>A0A2N1PJ67</accession>
<feature type="transmembrane region" description="Helical" evidence="1">
    <location>
        <begin position="82"/>
        <end position="101"/>
    </location>
</feature>